<dbReference type="PANTHER" id="PTHR12147:SF26">
    <property type="entry name" value="PEPTIDASE M28 DOMAIN-CONTAINING PROTEIN"/>
    <property type="match status" value="1"/>
</dbReference>
<organism evidence="5 7">
    <name type="scientific">Didymodactylos carnosus</name>
    <dbReference type="NCBI Taxonomy" id="1234261"/>
    <lineage>
        <taxon>Eukaryota</taxon>
        <taxon>Metazoa</taxon>
        <taxon>Spiralia</taxon>
        <taxon>Gnathifera</taxon>
        <taxon>Rotifera</taxon>
        <taxon>Eurotatoria</taxon>
        <taxon>Bdelloidea</taxon>
        <taxon>Philodinida</taxon>
        <taxon>Philodinidae</taxon>
        <taxon>Didymodactylos</taxon>
    </lineage>
</organism>
<dbReference type="Gene3D" id="3.50.30.30">
    <property type="match status" value="1"/>
</dbReference>
<accession>A0A814UM48</accession>
<reference evidence="5" key="1">
    <citation type="submission" date="2021-02" db="EMBL/GenBank/DDBJ databases">
        <authorList>
            <person name="Nowell W R."/>
        </authorList>
    </citation>
    <scope>NUCLEOTIDE SEQUENCE</scope>
</reference>
<dbReference type="Gene3D" id="3.40.630.10">
    <property type="entry name" value="Zn peptidases"/>
    <property type="match status" value="1"/>
</dbReference>
<feature type="domain" description="PA" evidence="3">
    <location>
        <begin position="157"/>
        <end position="244"/>
    </location>
</feature>
<evidence type="ECO:0000313" key="6">
    <source>
        <dbReference type="EMBL" id="CAF3943269.1"/>
    </source>
</evidence>
<dbReference type="Pfam" id="PF04389">
    <property type="entry name" value="Peptidase_M28"/>
    <property type="match status" value="1"/>
</dbReference>
<dbReference type="Proteomes" id="UP000681722">
    <property type="component" value="Unassembled WGS sequence"/>
</dbReference>
<evidence type="ECO:0000313" key="7">
    <source>
        <dbReference type="Proteomes" id="UP000663829"/>
    </source>
</evidence>
<dbReference type="GO" id="GO:0006508">
    <property type="term" value="P:proteolysis"/>
    <property type="evidence" value="ECO:0007669"/>
    <property type="project" value="InterPro"/>
</dbReference>
<dbReference type="SUPFAM" id="SSF53187">
    <property type="entry name" value="Zn-dependent exopeptidases"/>
    <property type="match status" value="1"/>
</dbReference>
<dbReference type="EMBL" id="CAJOBC010007796">
    <property type="protein sequence ID" value="CAF3943269.1"/>
    <property type="molecule type" value="Genomic_DNA"/>
</dbReference>
<dbReference type="EMBL" id="CAJNOQ010007795">
    <property type="protein sequence ID" value="CAF1179046.1"/>
    <property type="molecule type" value="Genomic_DNA"/>
</dbReference>
<proteinExistence type="inferred from homology"/>
<evidence type="ECO:0000256" key="1">
    <source>
        <dbReference type="ARBA" id="ARBA00001947"/>
    </source>
</evidence>
<dbReference type="PANTHER" id="PTHR12147">
    <property type="entry name" value="METALLOPEPTIDASE M28 FAMILY MEMBER"/>
    <property type="match status" value="1"/>
</dbReference>
<gene>
    <name evidence="5" type="ORF">GPM918_LOCUS22598</name>
    <name evidence="6" type="ORF">SRO942_LOCUS22597</name>
</gene>
<dbReference type="SUPFAM" id="SSF52025">
    <property type="entry name" value="PA domain"/>
    <property type="match status" value="1"/>
</dbReference>
<dbReference type="InterPro" id="IPR007484">
    <property type="entry name" value="Peptidase_M28"/>
</dbReference>
<evidence type="ECO:0008006" key="8">
    <source>
        <dbReference type="Google" id="ProtNLM"/>
    </source>
</evidence>
<dbReference type="InterPro" id="IPR003137">
    <property type="entry name" value="PA_domain"/>
</dbReference>
<evidence type="ECO:0000259" key="3">
    <source>
        <dbReference type="Pfam" id="PF02225"/>
    </source>
</evidence>
<evidence type="ECO:0000256" key="2">
    <source>
        <dbReference type="ARBA" id="ARBA00005634"/>
    </source>
</evidence>
<comment type="cofactor">
    <cofactor evidence="1">
        <name>Zn(2+)</name>
        <dbReference type="ChEBI" id="CHEBI:29105"/>
    </cofactor>
</comment>
<dbReference type="AlphaFoldDB" id="A0A814UM48"/>
<feature type="domain" description="Peptidase M28" evidence="4">
    <location>
        <begin position="272"/>
        <end position="508"/>
    </location>
</feature>
<evidence type="ECO:0000259" key="4">
    <source>
        <dbReference type="Pfam" id="PF04389"/>
    </source>
</evidence>
<dbReference type="OrthoDB" id="2214at2759"/>
<comment type="caution">
    <text evidence="5">The sequence shown here is derived from an EMBL/GenBank/DDBJ whole genome shotgun (WGS) entry which is preliminary data.</text>
</comment>
<comment type="similarity">
    <text evidence="2">Belongs to the peptidase M28 family. M28B subfamily.</text>
</comment>
<dbReference type="Proteomes" id="UP000663829">
    <property type="component" value="Unassembled WGS sequence"/>
</dbReference>
<dbReference type="InterPro" id="IPR046450">
    <property type="entry name" value="PA_dom_sf"/>
</dbReference>
<dbReference type="Pfam" id="PF02225">
    <property type="entry name" value="PA"/>
    <property type="match status" value="1"/>
</dbReference>
<keyword evidence="7" id="KW-1185">Reference proteome</keyword>
<dbReference type="GO" id="GO:0008235">
    <property type="term" value="F:metalloexopeptidase activity"/>
    <property type="evidence" value="ECO:0007669"/>
    <property type="project" value="InterPro"/>
</dbReference>
<dbReference type="InterPro" id="IPR045175">
    <property type="entry name" value="M28_fam"/>
</dbReference>
<sequence length="557" mass="61449">MVTIMNYRVFISLFAIITVGLTRETLGMVVGEVNSHNDSPTIYNSDLTSLVDSVTKEQLLEHLNQLQIIATNSGGTRAVGTIGFDRTIDYIYDYLTTHTNLEVKYEYFTLTNYRIDGIPTFISNINGKKTANTYQTHFTDMIYSGRANWITPRPVSNIPNDGCSDDDWKNAYPSFVAGTNVALVKRGVCTFEDKSVLAKKYGAVGLLIYNDGVGSERFGLMNGSVSEETDFPALFLSYQVGSTLAKEAQTGSSVSVSINMNTRNLRNAAIANIIADTPTGDKRQTIVIGSHSDGVKAGPGINDNGSGTAANLVLATNIARLLQTPSYKQYPYRIRFGWWAAEELGLKGSIYHVNQAKKSVIVGERIQDYLLNLNFDMLGSKNFMFGVYDGKTANPLTTPSKAIPGSKKLTELFTQFFTQQNFPSDGTKFDGRSDYGPFLAAGLVAGGLFSGAEARKTREQFDRYNRLLGQGMGGTSNAAYDACYHKKCDTIQNINSFGYEKLVKAAAYVTEQLAQLDNLKIWLYPSGQIQFLERTSPYKPPISDYSILSEFYKKTDL</sequence>
<name>A0A814UM48_9BILA</name>
<protein>
    <recommendedName>
        <fullName evidence="8">Peptide hydrolase</fullName>
    </recommendedName>
</protein>
<evidence type="ECO:0000313" key="5">
    <source>
        <dbReference type="EMBL" id="CAF1179046.1"/>
    </source>
</evidence>
<dbReference type="CDD" id="cd00538">
    <property type="entry name" value="PA"/>
    <property type="match status" value="1"/>
</dbReference>